<name>A0ABT8ZRM6_9SPHN</name>
<evidence type="ECO:0000256" key="1">
    <source>
        <dbReference type="SAM" id="Phobius"/>
    </source>
</evidence>
<comment type="caution">
    <text evidence="2">The sequence shown here is derived from an EMBL/GenBank/DDBJ whole genome shotgun (WGS) entry which is preliminary data.</text>
</comment>
<evidence type="ECO:0000313" key="2">
    <source>
        <dbReference type="EMBL" id="MDO7837197.1"/>
    </source>
</evidence>
<reference evidence="2" key="1">
    <citation type="submission" date="2023-07" db="EMBL/GenBank/DDBJ databases">
        <title>Bacterial whole genome sequence for Sphingobium sp. HBC34.</title>
        <authorList>
            <person name="Le V."/>
            <person name="Ko S.-R."/>
            <person name="Ahn C.-Y."/>
            <person name="Oh H.-M."/>
        </authorList>
    </citation>
    <scope>NUCLEOTIDE SEQUENCE</scope>
    <source>
        <strain evidence="2">HBC34</strain>
    </source>
</reference>
<feature type="transmembrane region" description="Helical" evidence="1">
    <location>
        <begin position="60"/>
        <end position="82"/>
    </location>
</feature>
<dbReference type="Pfam" id="PF06532">
    <property type="entry name" value="NrsF"/>
    <property type="match status" value="1"/>
</dbReference>
<protein>
    <submittedName>
        <fullName evidence="2">DUF1109 domain-containing protein</fullName>
    </submittedName>
</protein>
<evidence type="ECO:0000313" key="3">
    <source>
        <dbReference type="Proteomes" id="UP001176471"/>
    </source>
</evidence>
<dbReference type="RefSeq" id="WP_304537532.1">
    <property type="nucleotide sequence ID" value="NZ_JAUQOM010000018.1"/>
</dbReference>
<feature type="transmembrane region" description="Helical" evidence="1">
    <location>
        <begin position="133"/>
        <end position="150"/>
    </location>
</feature>
<dbReference type="EMBL" id="JAUQOM010000018">
    <property type="protein sequence ID" value="MDO7837197.1"/>
    <property type="molecule type" value="Genomic_DNA"/>
</dbReference>
<accession>A0ABT8ZRM6</accession>
<feature type="transmembrane region" description="Helical" evidence="1">
    <location>
        <begin position="186"/>
        <end position="208"/>
    </location>
</feature>
<gene>
    <name evidence="2" type="ORF">Q4610_19310</name>
</gene>
<feature type="transmembrane region" description="Helical" evidence="1">
    <location>
        <begin position="94"/>
        <end position="113"/>
    </location>
</feature>
<sequence length="214" mass="22186">MSRDTNSLIADLVGSLEPVRPLRLSSGLGFALAGLGVTLSVVTLLFGIRPDVMVGSFDPVFVLATGLFLLLGLASSVTVIVMSRPSVGSDHSGWLWAAAMTALLPLTAVIIGMGRGSSAFSSTAAGHGLDCMLAGSVLGSLTFAVLVWWLRRGAPTSPQRAGLLTGVAAGSFGIFAFSFHCAYSDIVHIGVWHSLVVVVGGVLGRIVVPRLIRW</sequence>
<organism evidence="2 3">
    <name type="scientific">Sphingobium cyanobacteriorum</name>
    <dbReference type="NCBI Taxonomy" id="3063954"/>
    <lineage>
        <taxon>Bacteria</taxon>
        <taxon>Pseudomonadati</taxon>
        <taxon>Pseudomonadota</taxon>
        <taxon>Alphaproteobacteria</taxon>
        <taxon>Sphingomonadales</taxon>
        <taxon>Sphingomonadaceae</taxon>
        <taxon>Sphingobium</taxon>
    </lineage>
</organism>
<feature type="transmembrane region" description="Helical" evidence="1">
    <location>
        <begin position="162"/>
        <end position="180"/>
    </location>
</feature>
<keyword evidence="1" id="KW-0812">Transmembrane</keyword>
<proteinExistence type="predicted"/>
<keyword evidence="1" id="KW-1133">Transmembrane helix</keyword>
<feature type="transmembrane region" description="Helical" evidence="1">
    <location>
        <begin position="28"/>
        <end position="48"/>
    </location>
</feature>
<keyword evidence="1" id="KW-0472">Membrane</keyword>
<keyword evidence="3" id="KW-1185">Reference proteome</keyword>
<dbReference type="InterPro" id="IPR009495">
    <property type="entry name" value="NrsF"/>
</dbReference>
<dbReference type="Proteomes" id="UP001176471">
    <property type="component" value="Unassembled WGS sequence"/>
</dbReference>